<organism evidence="1 2">
    <name type="scientific">Candidatus Roizmanbacteria bacterium RIFCSPLOWO2_01_FULL_35_13</name>
    <dbReference type="NCBI Taxonomy" id="1802055"/>
    <lineage>
        <taxon>Bacteria</taxon>
        <taxon>Candidatus Roizmaniibacteriota</taxon>
    </lineage>
</organism>
<dbReference type="EMBL" id="MGAF01000022">
    <property type="protein sequence ID" value="OGK41107.1"/>
    <property type="molecule type" value="Genomic_DNA"/>
</dbReference>
<evidence type="ECO:0000313" key="2">
    <source>
        <dbReference type="Proteomes" id="UP000179270"/>
    </source>
</evidence>
<comment type="caution">
    <text evidence="1">The sequence shown here is derived from an EMBL/GenBank/DDBJ whole genome shotgun (WGS) entry which is preliminary data.</text>
</comment>
<dbReference type="STRING" id="1802055.A3A74_02065"/>
<gene>
    <name evidence="1" type="ORF">A3A74_02065</name>
</gene>
<evidence type="ECO:0000313" key="1">
    <source>
        <dbReference type="EMBL" id="OGK41107.1"/>
    </source>
</evidence>
<name>A0A1F7ICL9_9BACT</name>
<protein>
    <submittedName>
        <fullName evidence="1">Uncharacterized protein</fullName>
    </submittedName>
</protein>
<reference evidence="1 2" key="1">
    <citation type="journal article" date="2016" name="Nat. Commun.">
        <title>Thousands of microbial genomes shed light on interconnected biogeochemical processes in an aquifer system.</title>
        <authorList>
            <person name="Anantharaman K."/>
            <person name="Brown C.T."/>
            <person name="Hug L.A."/>
            <person name="Sharon I."/>
            <person name="Castelle C.J."/>
            <person name="Probst A.J."/>
            <person name="Thomas B.C."/>
            <person name="Singh A."/>
            <person name="Wilkins M.J."/>
            <person name="Karaoz U."/>
            <person name="Brodie E.L."/>
            <person name="Williams K.H."/>
            <person name="Hubbard S.S."/>
            <person name="Banfield J.F."/>
        </authorList>
    </citation>
    <scope>NUCLEOTIDE SEQUENCE [LARGE SCALE GENOMIC DNA]</scope>
</reference>
<dbReference type="Proteomes" id="UP000179270">
    <property type="component" value="Unassembled WGS sequence"/>
</dbReference>
<sequence>MIFQKIEKLNLFLYYYSFAMAQTQENPKIRQRLLPKDLALWGIEAIGVAGGIYAVAHLGLPQIYTDIGSQIGPTLDILLNNPSLLKNSEFFKPVATGLGFLTGFTTTTIAMPEVLIKLRGKIRLNGTGKFKSKDGGRMRDKQCVDGRIAENLQESVEPGAGIMGGGFVRDNLTALLLHNVSIEHPFKDFAIGYMLGRSTPTAIITGLNTQLTALKTLSEKSVKGFLKENHLPHDLGCGWSATNSFLKHHLKFSKANHEEKIKILDALNRIDAFLNTLIWEPMMNTIATPLSGFSFMINPNFGTTSIHEKIEDK</sequence>
<accession>A0A1F7ICL9</accession>
<dbReference type="AlphaFoldDB" id="A0A1F7ICL9"/>
<proteinExistence type="predicted"/>